<dbReference type="OrthoDB" id="9763453at2"/>
<dbReference type="RefSeq" id="WP_004941288.1">
    <property type="nucleotide sequence ID" value="NZ_VOKX01000018.1"/>
</dbReference>
<dbReference type="GO" id="GO:0006520">
    <property type="term" value="P:amino acid metabolic process"/>
    <property type="evidence" value="ECO:0007669"/>
    <property type="project" value="InterPro"/>
</dbReference>
<comment type="caution">
    <text evidence="8">The sequence shown here is derived from an EMBL/GenBank/DDBJ whole genome shotgun (WGS) entry which is preliminary data.</text>
</comment>
<keyword evidence="4 8" id="KW-0808">Transferase</keyword>
<evidence type="ECO:0000256" key="5">
    <source>
        <dbReference type="ARBA" id="ARBA00022898"/>
    </source>
</evidence>
<dbReference type="GO" id="GO:0030170">
    <property type="term" value="F:pyridoxal phosphate binding"/>
    <property type="evidence" value="ECO:0007669"/>
    <property type="project" value="InterPro"/>
</dbReference>
<feature type="compositionally biased region" description="Basic and acidic residues" evidence="6">
    <location>
        <begin position="373"/>
        <end position="384"/>
    </location>
</feature>
<evidence type="ECO:0000313" key="9">
    <source>
        <dbReference type="Proteomes" id="UP000327000"/>
    </source>
</evidence>
<sequence>MITPCRRWHELSLIERQARAAQGSGDPTWDLAEALLHGLPTSAGRVGFRAGNYPDPRGEPELRRRIAARENAKYGLSVDEDHIVVTHGATEALFLLAHTFLDPGDRVAVQAPSVLFYRDILENLGAVVVPLDAEPDGAAPARMRWVHSPSNPDGLVLADGAMAGHAEAAGADDALLLVDQVYDELIVGGERPRENQALLDAGHVAKVNSVSKSFGCPGIRVGWITTAPAVARMLTGVAERLRMGPSLVAQRAAAALLEQPLDGNLPMLAERRAVAVRALSLLDVFEPAAPPAGGLCFWLKLTDPTAGARRFCDRTLAETGVRLMPGPGFWRGTDDRVRLAFGAAPEYLDAAFGRLHRLADSGATGAGGRGIRSRPDRSLRQVSR</sequence>
<dbReference type="Pfam" id="PF00155">
    <property type="entry name" value="Aminotran_1_2"/>
    <property type="match status" value="1"/>
</dbReference>
<proteinExistence type="inferred from homology"/>
<dbReference type="Proteomes" id="UP000327000">
    <property type="component" value="Unassembled WGS sequence"/>
</dbReference>
<feature type="domain" description="Aminotransferase class I/classII large" evidence="7">
    <location>
        <begin position="51"/>
        <end position="353"/>
    </location>
</feature>
<comment type="similarity">
    <text evidence="2">Belongs to the class-I pyridoxal-phosphate-dependent aminotransferase family.</text>
</comment>
<organism evidence="8 9">
    <name type="scientific">Streptomyces mobaraensis</name>
    <name type="common">Streptoverticillium mobaraense</name>
    <dbReference type="NCBI Taxonomy" id="35621"/>
    <lineage>
        <taxon>Bacteria</taxon>
        <taxon>Bacillati</taxon>
        <taxon>Actinomycetota</taxon>
        <taxon>Actinomycetes</taxon>
        <taxon>Kitasatosporales</taxon>
        <taxon>Streptomycetaceae</taxon>
        <taxon>Streptomyces</taxon>
    </lineage>
</organism>
<accession>A0A5N5W9H4</accession>
<evidence type="ECO:0000256" key="6">
    <source>
        <dbReference type="SAM" id="MobiDB-lite"/>
    </source>
</evidence>
<protein>
    <submittedName>
        <fullName evidence="8">Pyridoxal phosphate-dependent aminotransferase</fullName>
    </submittedName>
</protein>
<evidence type="ECO:0000313" key="8">
    <source>
        <dbReference type="EMBL" id="KAB7846941.1"/>
    </source>
</evidence>
<reference evidence="8 9" key="1">
    <citation type="journal article" date="2019" name="Microb. Cell Fact.">
        <title>Exploring novel herbicidin analogues by transcriptional regulator overexpression and MS/MS molecular networking.</title>
        <authorList>
            <person name="Shi Y."/>
            <person name="Gu R."/>
            <person name="Li Y."/>
            <person name="Wang X."/>
            <person name="Ren W."/>
            <person name="Li X."/>
            <person name="Wang L."/>
            <person name="Xie Y."/>
            <person name="Hong B."/>
        </authorList>
    </citation>
    <scope>NUCLEOTIDE SEQUENCE [LARGE SCALE GENOMIC DNA]</scope>
    <source>
        <strain evidence="8 9">US-43</strain>
    </source>
</reference>
<dbReference type="PANTHER" id="PTHR46383">
    <property type="entry name" value="ASPARTATE AMINOTRANSFERASE"/>
    <property type="match status" value="1"/>
</dbReference>
<dbReference type="Gene3D" id="3.40.640.10">
    <property type="entry name" value="Type I PLP-dependent aspartate aminotransferase-like (Major domain)"/>
    <property type="match status" value="1"/>
</dbReference>
<dbReference type="GO" id="GO:0008483">
    <property type="term" value="F:transaminase activity"/>
    <property type="evidence" value="ECO:0007669"/>
    <property type="project" value="UniProtKB-KW"/>
</dbReference>
<name>A0A5N5W9H4_STRMB</name>
<dbReference type="InterPro" id="IPR004839">
    <property type="entry name" value="Aminotransferase_I/II_large"/>
</dbReference>
<feature type="region of interest" description="Disordered" evidence="6">
    <location>
        <begin position="363"/>
        <end position="384"/>
    </location>
</feature>
<dbReference type="EMBL" id="VOKX01000018">
    <property type="protein sequence ID" value="KAB7846941.1"/>
    <property type="molecule type" value="Genomic_DNA"/>
</dbReference>
<keyword evidence="3 8" id="KW-0032">Aminotransferase</keyword>
<dbReference type="InterPro" id="IPR050596">
    <property type="entry name" value="AspAT/PAT-like"/>
</dbReference>
<dbReference type="AlphaFoldDB" id="A0A5N5W9H4"/>
<evidence type="ECO:0000256" key="1">
    <source>
        <dbReference type="ARBA" id="ARBA00001933"/>
    </source>
</evidence>
<dbReference type="PANTHER" id="PTHR46383:SF1">
    <property type="entry name" value="ASPARTATE AMINOTRANSFERASE"/>
    <property type="match status" value="1"/>
</dbReference>
<keyword evidence="5" id="KW-0663">Pyridoxal phosphate</keyword>
<dbReference type="InterPro" id="IPR015421">
    <property type="entry name" value="PyrdxlP-dep_Trfase_major"/>
</dbReference>
<dbReference type="InterPro" id="IPR015424">
    <property type="entry name" value="PyrdxlP-dep_Trfase"/>
</dbReference>
<evidence type="ECO:0000256" key="2">
    <source>
        <dbReference type="ARBA" id="ARBA00007441"/>
    </source>
</evidence>
<evidence type="ECO:0000256" key="4">
    <source>
        <dbReference type="ARBA" id="ARBA00022679"/>
    </source>
</evidence>
<keyword evidence="9" id="KW-1185">Reference proteome</keyword>
<evidence type="ECO:0000259" key="7">
    <source>
        <dbReference type="Pfam" id="PF00155"/>
    </source>
</evidence>
<gene>
    <name evidence="8" type="ORF">FRZ00_12115</name>
</gene>
<evidence type="ECO:0000256" key="3">
    <source>
        <dbReference type="ARBA" id="ARBA00022576"/>
    </source>
</evidence>
<comment type="cofactor">
    <cofactor evidence="1">
        <name>pyridoxal 5'-phosphate</name>
        <dbReference type="ChEBI" id="CHEBI:597326"/>
    </cofactor>
</comment>
<dbReference type="SUPFAM" id="SSF53383">
    <property type="entry name" value="PLP-dependent transferases"/>
    <property type="match status" value="1"/>
</dbReference>
<dbReference type="CDD" id="cd00609">
    <property type="entry name" value="AAT_like"/>
    <property type="match status" value="1"/>
</dbReference>